<dbReference type="InterPro" id="IPR036249">
    <property type="entry name" value="Thioredoxin-like_sf"/>
</dbReference>
<dbReference type="GO" id="GO:0016491">
    <property type="term" value="F:oxidoreductase activity"/>
    <property type="evidence" value="ECO:0007669"/>
    <property type="project" value="InterPro"/>
</dbReference>
<dbReference type="PROSITE" id="PS51352">
    <property type="entry name" value="THIOREDOXIN_2"/>
    <property type="match status" value="1"/>
</dbReference>
<organism evidence="2">
    <name type="scientific">freshwater metagenome</name>
    <dbReference type="NCBI Taxonomy" id="449393"/>
    <lineage>
        <taxon>unclassified sequences</taxon>
        <taxon>metagenomes</taxon>
        <taxon>ecological metagenomes</taxon>
    </lineage>
</organism>
<dbReference type="PANTHER" id="PTHR42852">
    <property type="entry name" value="THIOL:DISULFIDE INTERCHANGE PROTEIN DSBE"/>
    <property type="match status" value="1"/>
</dbReference>
<dbReference type="InterPro" id="IPR013740">
    <property type="entry name" value="Redoxin"/>
</dbReference>
<gene>
    <name evidence="2" type="ORF">UFOPK4112_01949</name>
</gene>
<evidence type="ECO:0000313" key="2">
    <source>
        <dbReference type="EMBL" id="CAB5033690.1"/>
    </source>
</evidence>
<dbReference type="AlphaFoldDB" id="A0A6J7RZL2"/>
<dbReference type="SUPFAM" id="SSF52833">
    <property type="entry name" value="Thioredoxin-like"/>
    <property type="match status" value="1"/>
</dbReference>
<evidence type="ECO:0000259" key="1">
    <source>
        <dbReference type="PROSITE" id="PS51352"/>
    </source>
</evidence>
<dbReference type="Gene3D" id="3.40.30.10">
    <property type="entry name" value="Glutaredoxin"/>
    <property type="match status" value="1"/>
</dbReference>
<dbReference type="PANTHER" id="PTHR42852:SF17">
    <property type="entry name" value="THIOREDOXIN-LIKE PROTEIN HI_1115"/>
    <property type="match status" value="1"/>
</dbReference>
<dbReference type="Pfam" id="PF08534">
    <property type="entry name" value="Redoxin"/>
    <property type="match status" value="1"/>
</dbReference>
<dbReference type="InterPro" id="IPR013766">
    <property type="entry name" value="Thioredoxin_domain"/>
</dbReference>
<accession>A0A6J7RZL2</accession>
<dbReference type="EMBL" id="CAFBPM010000047">
    <property type="protein sequence ID" value="CAB5033690.1"/>
    <property type="molecule type" value="Genomic_DNA"/>
</dbReference>
<reference evidence="2" key="1">
    <citation type="submission" date="2020-05" db="EMBL/GenBank/DDBJ databases">
        <authorList>
            <person name="Chiriac C."/>
            <person name="Salcher M."/>
            <person name="Ghai R."/>
            <person name="Kavagutti S V."/>
        </authorList>
    </citation>
    <scope>NUCLEOTIDE SEQUENCE</scope>
</reference>
<feature type="domain" description="Thioredoxin" evidence="1">
    <location>
        <begin position="14"/>
        <end position="168"/>
    </location>
</feature>
<proteinExistence type="predicted"/>
<dbReference type="InterPro" id="IPR050553">
    <property type="entry name" value="Thioredoxin_ResA/DsbE_sf"/>
</dbReference>
<name>A0A6J7RZL2_9ZZZZ</name>
<protein>
    <submittedName>
        <fullName evidence="2">Unannotated protein</fullName>
    </submittedName>
</protein>
<sequence>MYRKFLKSAIVLTVFYFNSTPLFSAVVGNDMPICKITPLGETTSEELQKYKGQVIYVDFWASWCVPCMHSFPFLNEMHEQLKEKGLQIVAINMDENLEDAKAFLEKIPAKFKVVTDASTTAQCAKDFDVTAMPSSYLIDRKGIIHKVHLGFRSEDTNILRTEVEKLLSQK</sequence>
<dbReference type="CDD" id="cd02966">
    <property type="entry name" value="TlpA_like_family"/>
    <property type="match status" value="1"/>
</dbReference>